<name>A0ABV1G3M5_9FIRM</name>
<evidence type="ECO:0008006" key="4">
    <source>
        <dbReference type="Google" id="ProtNLM"/>
    </source>
</evidence>
<reference evidence="2 3" key="1">
    <citation type="submission" date="2024-03" db="EMBL/GenBank/DDBJ databases">
        <title>Human intestinal bacterial collection.</title>
        <authorList>
            <person name="Pauvert C."/>
            <person name="Hitch T.C.A."/>
            <person name="Clavel T."/>
        </authorList>
    </citation>
    <scope>NUCLEOTIDE SEQUENCE [LARGE SCALE GENOMIC DNA]</scope>
    <source>
        <strain evidence="2 3">CLA-AA-H192</strain>
    </source>
</reference>
<evidence type="ECO:0000256" key="1">
    <source>
        <dbReference type="SAM" id="Phobius"/>
    </source>
</evidence>
<dbReference type="Proteomes" id="UP001491552">
    <property type="component" value="Unassembled WGS sequence"/>
</dbReference>
<keyword evidence="3" id="KW-1185">Reference proteome</keyword>
<dbReference type="RefSeq" id="WP_349134559.1">
    <property type="nucleotide sequence ID" value="NZ_JBBMFF010000072.1"/>
</dbReference>
<evidence type="ECO:0000313" key="2">
    <source>
        <dbReference type="EMBL" id="MEQ2509849.1"/>
    </source>
</evidence>
<feature type="transmembrane region" description="Helical" evidence="1">
    <location>
        <begin position="12"/>
        <end position="34"/>
    </location>
</feature>
<keyword evidence="1" id="KW-1133">Transmembrane helix</keyword>
<feature type="transmembrane region" description="Helical" evidence="1">
    <location>
        <begin position="46"/>
        <end position="69"/>
    </location>
</feature>
<evidence type="ECO:0000313" key="3">
    <source>
        <dbReference type="Proteomes" id="UP001491552"/>
    </source>
</evidence>
<keyword evidence="1" id="KW-0472">Membrane</keyword>
<dbReference type="EMBL" id="JBBMFF010000072">
    <property type="protein sequence ID" value="MEQ2509849.1"/>
    <property type="molecule type" value="Genomic_DNA"/>
</dbReference>
<organism evidence="2 3">
    <name type="scientific">Faecousia intestinalis</name>
    <dbReference type="NCBI Taxonomy" id="3133167"/>
    <lineage>
        <taxon>Bacteria</taxon>
        <taxon>Bacillati</taxon>
        <taxon>Bacillota</taxon>
        <taxon>Clostridia</taxon>
        <taxon>Eubacteriales</taxon>
        <taxon>Oscillospiraceae</taxon>
        <taxon>Faecousia</taxon>
    </lineage>
</organism>
<gene>
    <name evidence="2" type="ORF">WMO66_01075</name>
</gene>
<protein>
    <recommendedName>
        <fullName evidence="4">Transporter</fullName>
    </recommendedName>
</protein>
<keyword evidence="1" id="KW-0812">Transmembrane</keyword>
<proteinExistence type="predicted"/>
<accession>A0ABV1G3M5</accession>
<sequence length="137" mass="15063">MGEKIIHGIHRFLEILEIVLAAIIVLVLVALMGIEIWELARDPSVFLAEGFLDSFLSSITSLVVAVEFVKMLLRPTVGNTLELLIMALSRYVVLNHHEPLSLAVGIAGVVALFATRRFLSGRPEGGKDDRISTEIEE</sequence>
<comment type="caution">
    <text evidence="2">The sequence shown here is derived from an EMBL/GenBank/DDBJ whole genome shotgun (WGS) entry which is preliminary data.</text>
</comment>